<keyword evidence="3 5" id="KW-1133">Transmembrane helix</keyword>
<keyword evidence="4 5" id="KW-0472">Membrane</keyword>
<evidence type="ECO:0000313" key="7">
    <source>
        <dbReference type="Proteomes" id="UP001596524"/>
    </source>
</evidence>
<evidence type="ECO:0000256" key="4">
    <source>
        <dbReference type="ARBA" id="ARBA00023136"/>
    </source>
</evidence>
<organism evidence="6 7">
    <name type="scientific">Nocardioides astragali</name>
    <dbReference type="NCBI Taxonomy" id="1776736"/>
    <lineage>
        <taxon>Bacteria</taxon>
        <taxon>Bacillati</taxon>
        <taxon>Actinomycetota</taxon>
        <taxon>Actinomycetes</taxon>
        <taxon>Propionibacteriales</taxon>
        <taxon>Nocardioidaceae</taxon>
        <taxon>Nocardioides</taxon>
    </lineage>
</organism>
<dbReference type="Proteomes" id="UP001596524">
    <property type="component" value="Unassembled WGS sequence"/>
</dbReference>
<gene>
    <name evidence="6" type="ORF">ACFQO6_13000</name>
</gene>
<accession>A0ABW2N8G4</accession>
<name>A0ABW2N8G4_9ACTN</name>
<evidence type="ECO:0000256" key="5">
    <source>
        <dbReference type="SAM" id="Phobius"/>
    </source>
</evidence>
<dbReference type="Pfam" id="PF02361">
    <property type="entry name" value="CbiQ"/>
    <property type="match status" value="1"/>
</dbReference>
<evidence type="ECO:0000256" key="3">
    <source>
        <dbReference type="ARBA" id="ARBA00022989"/>
    </source>
</evidence>
<comment type="caution">
    <text evidence="6">The sequence shown here is derived from an EMBL/GenBank/DDBJ whole genome shotgun (WGS) entry which is preliminary data.</text>
</comment>
<protein>
    <submittedName>
        <fullName evidence="6">Energy-coupling factor transporter transmembrane component T family protein</fullName>
    </submittedName>
</protein>
<dbReference type="CDD" id="cd16914">
    <property type="entry name" value="EcfT"/>
    <property type="match status" value="1"/>
</dbReference>
<dbReference type="PANTHER" id="PTHR33514:SF13">
    <property type="entry name" value="PROTEIN ABCI12, CHLOROPLASTIC"/>
    <property type="match status" value="1"/>
</dbReference>
<keyword evidence="2 5" id="KW-0812">Transmembrane</keyword>
<feature type="transmembrane region" description="Helical" evidence="5">
    <location>
        <begin position="94"/>
        <end position="112"/>
    </location>
</feature>
<evidence type="ECO:0000313" key="6">
    <source>
        <dbReference type="EMBL" id="MFC7361191.1"/>
    </source>
</evidence>
<proteinExistence type="predicted"/>
<dbReference type="PANTHER" id="PTHR33514">
    <property type="entry name" value="PROTEIN ABCI12, CHLOROPLASTIC"/>
    <property type="match status" value="1"/>
</dbReference>
<dbReference type="EMBL" id="JBHTCH010000014">
    <property type="protein sequence ID" value="MFC7361191.1"/>
    <property type="molecule type" value="Genomic_DNA"/>
</dbReference>
<reference evidence="7" key="1">
    <citation type="journal article" date="2019" name="Int. J. Syst. Evol. Microbiol.">
        <title>The Global Catalogue of Microorganisms (GCM) 10K type strain sequencing project: providing services to taxonomists for standard genome sequencing and annotation.</title>
        <authorList>
            <consortium name="The Broad Institute Genomics Platform"/>
            <consortium name="The Broad Institute Genome Sequencing Center for Infectious Disease"/>
            <person name="Wu L."/>
            <person name="Ma J."/>
        </authorList>
    </citation>
    <scope>NUCLEOTIDE SEQUENCE [LARGE SCALE GENOMIC DNA]</scope>
    <source>
        <strain evidence="7">FCH27</strain>
    </source>
</reference>
<dbReference type="InterPro" id="IPR003339">
    <property type="entry name" value="ABC/ECF_trnsptr_transmembrane"/>
</dbReference>
<comment type="subcellular location">
    <subcellularLocation>
        <location evidence="1">Membrane</location>
        <topology evidence="1">Multi-pass membrane protein</topology>
    </subcellularLocation>
</comment>
<keyword evidence="7" id="KW-1185">Reference proteome</keyword>
<evidence type="ECO:0000256" key="1">
    <source>
        <dbReference type="ARBA" id="ARBA00004141"/>
    </source>
</evidence>
<evidence type="ECO:0000256" key="2">
    <source>
        <dbReference type="ARBA" id="ARBA00022692"/>
    </source>
</evidence>
<feature type="transmembrane region" description="Helical" evidence="5">
    <location>
        <begin position="71"/>
        <end position="88"/>
    </location>
</feature>
<sequence>MNGALGLYRAGTSPLHRLPATAKLTGLAVAGAGSVLVDTPAQTAAFVASGLALYPLARVPVRVLVDMVRPLAWVLVPLAVFQVVFIGWGRTVVLVGVILALVLVANVVTLTTRTTDLIDVVVALCRPLRFIGVDPLRVGLALNLAIRCVPLMADLAGEVRDAQRARGLELSPRAFVVPLLVRALHRADDLGDALAARGFDD</sequence>
<dbReference type="RefSeq" id="WP_255888297.1">
    <property type="nucleotide sequence ID" value="NZ_JAFMZM010000001.1"/>
</dbReference>